<dbReference type="EMBL" id="JACHBF010000008">
    <property type="protein sequence ID" value="MBB6492879.1"/>
    <property type="molecule type" value="Genomic_DNA"/>
</dbReference>
<dbReference type="Proteomes" id="UP000526625">
    <property type="component" value="Unassembled WGS sequence"/>
</dbReference>
<keyword evidence="4" id="KW-1185">Reference proteome</keyword>
<gene>
    <name evidence="1" type="ORF">GGD45_003287</name>
    <name evidence="2" type="ORF">GXW80_20280</name>
</gene>
<dbReference type="EMBL" id="JAADZA010000025">
    <property type="protein sequence ID" value="NEV13333.1"/>
    <property type="molecule type" value="Genomic_DNA"/>
</dbReference>
<evidence type="ECO:0000313" key="1">
    <source>
        <dbReference type="EMBL" id="MBB6492879.1"/>
    </source>
</evidence>
<evidence type="ECO:0000313" key="3">
    <source>
        <dbReference type="Proteomes" id="UP000471190"/>
    </source>
</evidence>
<reference evidence="1 4" key="2">
    <citation type="submission" date="2020-08" db="EMBL/GenBank/DDBJ databases">
        <title>Genomic Encyclopedia of Type Strains, Phase IV (KMG-V): Genome sequencing to study the core and pangenomes of soil and plant-associated prokaryotes.</title>
        <authorList>
            <person name="Whitman W."/>
        </authorList>
    </citation>
    <scope>NUCLEOTIDE SEQUENCE [LARGE SCALE GENOMIC DNA]</scope>
    <source>
        <strain evidence="1 4">SEMIA 4059</strain>
    </source>
</reference>
<evidence type="ECO:0000313" key="4">
    <source>
        <dbReference type="Proteomes" id="UP000526625"/>
    </source>
</evidence>
<dbReference type="Proteomes" id="UP000471190">
    <property type="component" value="Unassembled WGS sequence"/>
</dbReference>
<evidence type="ECO:0000313" key="2">
    <source>
        <dbReference type="EMBL" id="NEV13333.1"/>
    </source>
</evidence>
<dbReference type="RefSeq" id="WP_015339758.1">
    <property type="nucleotide sequence ID" value="NZ_JAADZA010000025.1"/>
</dbReference>
<protein>
    <submittedName>
        <fullName evidence="2">Helix-turn-helix domain-containing protein</fullName>
    </submittedName>
</protein>
<comment type="caution">
    <text evidence="2">The sequence shown here is derived from an EMBL/GenBank/DDBJ whole genome shotgun (WGS) entry which is preliminary data.</text>
</comment>
<dbReference type="AlphaFoldDB" id="A0A6P1CCC0"/>
<proteinExistence type="predicted"/>
<accession>A0A6P1CCC0</accession>
<sequence>MNSRPYTQKSALDYIRTIQPLDPDKGWQREDIQVAFMAGAEAPPVARLMSLRDVADTLAVSVSTVNDLVRFGELAYVHAGRGTERKRLTFRPEEIESFIKRHTRRDCHDPGPQRARQSGTRKSACDLAIDRSMAGSNGFLAQRAARLADAKARKRK</sequence>
<name>A0A6P1CCC0_RHITR</name>
<organism evidence="2 3">
    <name type="scientific">Rhizobium tropici</name>
    <dbReference type="NCBI Taxonomy" id="398"/>
    <lineage>
        <taxon>Bacteria</taxon>
        <taxon>Pseudomonadati</taxon>
        <taxon>Pseudomonadota</taxon>
        <taxon>Alphaproteobacteria</taxon>
        <taxon>Hyphomicrobiales</taxon>
        <taxon>Rhizobiaceae</taxon>
        <taxon>Rhizobium/Agrobacterium group</taxon>
        <taxon>Rhizobium</taxon>
    </lineage>
</organism>
<reference evidence="2 3" key="1">
    <citation type="submission" date="2020-02" db="EMBL/GenBank/DDBJ databases">
        <title>Draft genome sequence of Rhizobium tropici.</title>
        <authorList>
            <person name="Khayi S."/>
            <person name="Jemo M."/>
        </authorList>
    </citation>
    <scope>NUCLEOTIDE SEQUENCE [LARGE SCALE GENOMIC DNA]</scope>
    <source>
        <strain evidence="2 3">A12</strain>
    </source>
</reference>